<dbReference type="EC" id="2.7.11.1" evidence="2"/>
<dbReference type="PROSITE" id="PS50011">
    <property type="entry name" value="PROTEIN_KINASE_DOM"/>
    <property type="match status" value="1"/>
</dbReference>
<evidence type="ECO:0000256" key="11">
    <source>
        <dbReference type="RuleBase" id="RU000304"/>
    </source>
</evidence>
<keyword evidence="14" id="KW-1185">Reference proteome</keyword>
<dbReference type="InterPro" id="IPR000719">
    <property type="entry name" value="Prot_kinase_dom"/>
</dbReference>
<dbReference type="Pfam" id="PF00069">
    <property type="entry name" value="Pkinase"/>
    <property type="match status" value="1"/>
</dbReference>
<dbReference type="PANTHER" id="PTHR48006:SF102">
    <property type="entry name" value="LEUCINE-RICH REPEAT-CONTAINING PROTEIN DDB_G0281931-RELATED"/>
    <property type="match status" value="1"/>
</dbReference>
<accession>A0A1D2MIH0</accession>
<comment type="catalytic activity">
    <reaction evidence="8">
        <text>L-threonyl-[protein] + ATP = O-phospho-L-threonyl-[protein] + ADP + H(+)</text>
        <dbReference type="Rhea" id="RHEA:46608"/>
        <dbReference type="Rhea" id="RHEA-COMP:11060"/>
        <dbReference type="Rhea" id="RHEA-COMP:11605"/>
        <dbReference type="ChEBI" id="CHEBI:15378"/>
        <dbReference type="ChEBI" id="CHEBI:30013"/>
        <dbReference type="ChEBI" id="CHEBI:30616"/>
        <dbReference type="ChEBI" id="CHEBI:61977"/>
        <dbReference type="ChEBI" id="CHEBI:456216"/>
        <dbReference type="EC" id="2.7.11.1"/>
    </reaction>
</comment>
<comment type="caution">
    <text evidence="13">The sequence shown here is derived from an EMBL/GenBank/DDBJ whole genome shotgun (WGS) entry which is preliminary data.</text>
</comment>
<keyword evidence="13" id="KW-0675">Receptor</keyword>
<keyword evidence="7 10" id="KW-0067">ATP-binding</keyword>
<protein>
    <recommendedName>
        <fullName evidence="2">non-specific serine/threonine protein kinase</fullName>
        <ecNumber evidence="2">2.7.11.1</ecNumber>
    </recommendedName>
</protein>
<dbReference type="Gene3D" id="1.10.510.10">
    <property type="entry name" value="Transferase(Phosphotransferase) domain 1"/>
    <property type="match status" value="1"/>
</dbReference>
<dbReference type="InterPro" id="IPR011029">
    <property type="entry name" value="DEATH-like_dom_sf"/>
</dbReference>
<dbReference type="Pfam" id="PF14786">
    <property type="entry name" value="Death_2"/>
    <property type="match status" value="1"/>
</dbReference>
<dbReference type="PROSITE" id="PS00108">
    <property type="entry name" value="PROTEIN_KINASE_ST"/>
    <property type="match status" value="1"/>
</dbReference>
<evidence type="ECO:0000256" key="6">
    <source>
        <dbReference type="ARBA" id="ARBA00022777"/>
    </source>
</evidence>
<keyword evidence="6 13" id="KW-0418">Kinase</keyword>
<dbReference type="EMBL" id="LJIJ01001169">
    <property type="protein sequence ID" value="ODM92712.1"/>
    <property type="molecule type" value="Genomic_DNA"/>
</dbReference>
<dbReference type="InterPro" id="IPR051824">
    <property type="entry name" value="LRR_Rcpt-Like_S/T_Kinase"/>
</dbReference>
<reference evidence="13 14" key="1">
    <citation type="journal article" date="2016" name="Genome Biol. Evol.">
        <title>Gene Family Evolution Reflects Adaptation to Soil Environmental Stressors in the Genome of the Collembolan Orchesella cincta.</title>
        <authorList>
            <person name="Faddeeva-Vakhrusheva A."/>
            <person name="Derks M.F."/>
            <person name="Anvar S.Y."/>
            <person name="Agamennone V."/>
            <person name="Suring W."/>
            <person name="Smit S."/>
            <person name="van Straalen N.M."/>
            <person name="Roelofs D."/>
        </authorList>
    </citation>
    <scope>NUCLEOTIDE SEQUENCE [LARGE SCALE GENOMIC DNA]</scope>
    <source>
        <tissue evidence="13">Mixed pool</tissue>
    </source>
</reference>
<sequence length="478" mass="52959">MILLMAGISYSGIELRKLPHSIKVRIGQSYTWLFVISTDLIVLLVDIQESWRVLMASIPSERDPELPKYTTEHMMLIERHGKFSGKSCGEILIDEWSTSGKVRPTADILFKLLTKCQLYRAADFVATEVLNVDAPVRPTAGPAARIPTLTEEIGNIPTASTILETDEMNSNVRELLELLNNQDPESGNLINFNAAAIETATRNFDEAFKIGSGAFGEVYKLDLATNGGLALAVKALHPSSSMVEDQFLTEIRALSRHENLVPLIGFCSSAPRFCLVYEFMSKGSLLKAIACEEDNVSPIKWNYRKSITFGIAKGIRFLHCGKEKPLIHRDIKSANVLLDNQLVPKLGDFGLAKSLSSQNMTSAQTSTIIGTSAYMAPEAFRGDISPKMDVFSFGVIILELLTGLAPYDEEREGNDIITFIEDTVEDDDILPLIDCKAGTVDNDEVNSLYQLSQKCLEDKKRRLTSDRVVQELECILAR</sequence>
<evidence type="ECO:0000259" key="12">
    <source>
        <dbReference type="PROSITE" id="PS50011"/>
    </source>
</evidence>
<dbReference type="FunFam" id="1.10.510.10:FF:000754">
    <property type="entry name" value="Interleukin-1 receptor-associated kinase"/>
    <property type="match status" value="1"/>
</dbReference>
<dbReference type="OrthoDB" id="4062651at2759"/>
<evidence type="ECO:0000313" key="14">
    <source>
        <dbReference type="Proteomes" id="UP000094527"/>
    </source>
</evidence>
<dbReference type="InterPro" id="IPR017441">
    <property type="entry name" value="Protein_kinase_ATP_BS"/>
</dbReference>
<evidence type="ECO:0000256" key="2">
    <source>
        <dbReference type="ARBA" id="ARBA00012513"/>
    </source>
</evidence>
<evidence type="ECO:0000256" key="9">
    <source>
        <dbReference type="ARBA" id="ARBA00048679"/>
    </source>
</evidence>
<gene>
    <name evidence="13" type="ORF">Ocin01_13973</name>
</gene>
<dbReference type="STRING" id="48709.A0A1D2MIH0"/>
<dbReference type="GO" id="GO:0004674">
    <property type="term" value="F:protein serine/threonine kinase activity"/>
    <property type="evidence" value="ECO:0007669"/>
    <property type="project" value="UniProtKB-KW"/>
</dbReference>
<proteinExistence type="inferred from homology"/>
<evidence type="ECO:0000313" key="13">
    <source>
        <dbReference type="EMBL" id="ODM92712.1"/>
    </source>
</evidence>
<dbReference type="InterPro" id="IPR008271">
    <property type="entry name" value="Ser/Thr_kinase_AS"/>
</dbReference>
<evidence type="ECO:0000256" key="10">
    <source>
        <dbReference type="PROSITE-ProRule" id="PRU10141"/>
    </source>
</evidence>
<evidence type="ECO:0000256" key="8">
    <source>
        <dbReference type="ARBA" id="ARBA00047899"/>
    </source>
</evidence>
<evidence type="ECO:0000256" key="3">
    <source>
        <dbReference type="ARBA" id="ARBA00022527"/>
    </source>
</evidence>
<feature type="binding site" evidence="10">
    <location>
        <position position="234"/>
    </location>
    <ligand>
        <name>ATP</name>
        <dbReference type="ChEBI" id="CHEBI:30616"/>
    </ligand>
</feature>
<keyword evidence="5 10" id="KW-0547">Nucleotide-binding</keyword>
<dbReference type="SUPFAM" id="SSF56112">
    <property type="entry name" value="Protein kinase-like (PK-like)"/>
    <property type="match status" value="1"/>
</dbReference>
<evidence type="ECO:0000256" key="4">
    <source>
        <dbReference type="ARBA" id="ARBA00022679"/>
    </source>
</evidence>
<dbReference type="PROSITE" id="PS00107">
    <property type="entry name" value="PROTEIN_KINASE_ATP"/>
    <property type="match status" value="1"/>
</dbReference>
<dbReference type="AlphaFoldDB" id="A0A1D2MIH0"/>
<dbReference type="PANTHER" id="PTHR48006">
    <property type="entry name" value="LEUCINE-RICH REPEAT-CONTAINING PROTEIN DDB_G0281931-RELATED"/>
    <property type="match status" value="1"/>
</dbReference>
<keyword evidence="3 11" id="KW-0723">Serine/threonine-protein kinase</keyword>
<dbReference type="SUPFAM" id="SSF47986">
    <property type="entry name" value="DEATH domain"/>
    <property type="match status" value="1"/>
</dbReference>
<comment type="catalytic activity">
    <reaction evidence="9">
        <text>L-seryl-[protein] + ATP = O-phospho-L-seryl-[protein] + ADP + H(+)</text>
        <dbReference type="Rhea" id="RHEA:17989"/>
        <dbReference type="Rhea" id="RHEA-COMP:9863"/>
        <dbReference type="Rhea" id="RHEA-COMP:11604"/>
        <dbReference type="ChEBI" id="CHEBI:15378"/>
        <dbReference type="ChEBI" id="CHEBI:29999"/>
        <dbReference type="ChEBI" id="CHEBI:30616"/>
        <dbReference type="ChEBI" id="CHEBI:83421"/>
        <dbReference type="ChEBI" id="CHEBI:456216"/>
        <dbReference type="EC" id="2.7.11.1"/>
    </reaction>
</comment>
<dbReference type="Proteomes" id="UP000094527">
    <property type="component" value="Unassembled WGS sequence"/>
</dbReference>
<dbReference type="InterPro" id="IPR011009">
    <property type="entry name" value="Kinase-like_dom_sf"/>
</dbReference>
<dbReference type="Gene3D" id="3.30.200.20">
    <property type="entry name" value="Phosphorylase Kinase, domain 1"/>
    <property type="match status" value="1"/>
</dbReference>
<evidence type="ECO:0000256" key="7">
    <source>
        <dbReference type="ARBA" id="ARBA00022840"/>
    </source>
</evidence>
<dbReference type="InterPro" id="IPR029397">
    <property type="entry name" value="Tube_Death"/>
</dbReference>
<comment type="similarity">
    <text evidence="1">Belongs to the protein kinase superfamily. TKL Ser/Thr protein kinase family. Pelle subfamily.</text>
</comment>
<dbReference type="GO" id="GO:0005524">
    <property type="term" value="F:ATP binding"/>
    <property type="evidence" value="ECO:0007669"/>
    <property type="project" value="UniProtKB-UniRule"/>
</dbReference>
<dbReference type="OMA" id="YWEKRIS"/>
<evidence type="ECO:0000256" key="1">
    <source>
        <dbReference type="ARBA" id="ARBA00008718"/>
    </source>
</evidence>
<dbReference type="Gene3D" id="1.10.533.10">
    <property type="entry name" value="Death Domain, Fas"/>
    <property type="match status" value="1"/>
</dbReference>
<organism evidence="13 14">
    <name type="scientific">Orchesella cincta</name>
    <name type="common">Springtail</name>
    <name type="synonym">Podura cincta</name>
    <dbReference type="NCBI Taxonomy" id="48709"/>
    <lineage>
        <taxon>Eukaryota</taxon>
        <taxon>Metazoa</taxon>
        <taxon>Ecdysozoa</taxon>
        <taxon>Arthropoda</taxon>
        <taxon>Hexapoda</taxon>
        <taxon>Collembola</taxon>
        <taxon>Entomobryomorpha</taxon>
        <taxon>Entomobryoidea</taxon>
        <taxon>Orchesellidae</taxon>
        <taxon>Orchesellinae</taxon>
        <taxon>Orchesella</taxon>
    </lineage>
</organism>
<name>A0A1D2MIH0_ORCCI</name>
<keyword evidence="4" id="KW-0808">Transferase</keyword>
<evidence type="ECO:0000256" key="5">
    <source>
        <dbReference type="ARBA" id="ARBA00022741"/>
    </source>
</evidence>
<feature type="domain" description="Protein kinase" evidence="12">
    <location>
        <begin position="204"/>
        <end position="476"/>
    </location>
</feature>
<dbReference type="SMART" id="SM00220">
    <property type="entry name" value="S_TKc"/>
    <property type="match status" value="1"/>
</dbReference>